<protein>
    <submittedName>
        <fullName evidence="1">Uncharacterized protein</fullName>
    </submittedName>
</protein>
<dbReference type="Proteomes" id="UP000729402">
    <property type="component" value="Unassembled WGS sequence"/>
</dbReference>
<reference evidence="1" key="1">
    <citation type="journal article" date="2021" name="bioRxiv">
        <title>Whole Genome Assembly and Annotation of Northern Wild Rice, Zizania palustris L., Supports a Whole Genome Duplication in the Zizania Genus.</title>
        <authorList>
            <person name="Haas M."/>
            <person name="Kono T."/>
            <person name="Macchietto M."/>
            <person name="Millas R."/>
            <person name="McGilp L."/>
            <person name="Shao M."/>
            <person name="Duquette J."/>
            <person name="Hirsch C.N."/>
            <person name="Kimball J."/>
        </authorList>
    </citation>
    <scope>NUCLEOTIDE SEQUENCE</scope>
    <source>
        <tissue evidence="1">Fresh leaf tissue</tissue>
    </source>
</reference>
<evidence type="ECO:0000313" key="1">
    <source>
        <dbReference type="EMBL" id="KAG8048867.1"/>
    </source>
</evidence>
<organism evidence="1 2">
    <name type="scientific">Zizania palustris</name>
    <name type="common">Northern wild rice</name>
    <dbReference type="NCBI Taxonomy" id="103762"/>
    <lineage>
        <taxon>Eukaryota</taxon>
        <taxon>Viridiplantae</taxon>
        <taxon>Streptophyta</taxon>
        <taxon>Embryophyta</taxon>
        <taxon>Tracheophyta</taxon>
        <taxon>Spermatophyta</taxon>
        <taxon>Magnoliopsida</taxon>
        <taxon>Liliopsida</taxon>
        <taxon>Poales</taxon>
        <taxon>Poaceae</taxon>
        <taxon>BOP clade</taxon>
        <taxon>Oryzoideae</taxon>
        <taxon>Oryzeae</taxon>
        <taxon>Zizaniinae</taxon>
        <taxon>Zizania</taxon>
    </lineage>
</organism>
<reference evidence="1" key="2">
    <citation type="submission" date="2021-02" db="EMBL/GenBank/DDBJ databases">
        <authorList>
            <person name="Kimball J.A."/>
            <person name="Haas M.W."/>
            <person name="Macchietto M."/>
            <person name="Kono T."/>
            <person name="Duquette J."/>
            <person name="Shao M."/>
        </authorList>
    </citation>
    <scope>NUCLEOTIDE SEQUENCE</scope>
    <source>
        <tissue evidence="1">Fresh leaf tissue</tissue>
    </source>
</reference>
<proteinExistence type="predicted"/>
<dbReference type="EMBL" id="JAAALK010000289">
    <property type="protein sequence ID" value="KAG8048867.1"/>
    <property type="molecule type" value="Genomic_DNA"/>
</dbReference>
<gene>
    <name evidence="1" type="ORF">GUJ93_ZPchr0009g2023</name>
</gene>
<accession>A0A8J5RGW6</accession>
<sequence length="94" mass="10653">MEAAAGLAMAVAREESKRTCYVGKEVRMVFQKRHKLCSPVHHASSLVFQSFLLRFWRCSLTYISNSLLLEICPPEASGSTGREWIMGMLDLDRC</sequence>
<dbReference type="AlphaFoldDB" id="A0A8J5RGW6"/>
<evidence type="ECO:0000313" key="2">
    <source>
        <dbReference type="Proteomes" id="UP000729402"/>
    </source>
</evidence>
<keyword evidence="2" id="KW-1185">Reference proteome</keyword>
<comment type="caution">
    <text evidence="1">The sequence shown here is derived from an EMBL/GenBank/DDBJ whole genome shotgun (WGS) entry which is preliminary data.</text>
</comment>
<name>A0A8J5RGW6_ZIZPA</name>